<dbReference type="GO" id="GO:0004565">
    <property type="term" value="F:beta-galactosidase activity"/>
    <property type="evidence" value="ECO:0007669"/>
    <property type="project" value="UniProtKB-EC"/>
</dbReference>
<dbReference type="SUPFAM" id="SSF52317">
    <property type="entry name" value="Class I glutamine amidotransferase-like"/>
    <property type="match status" value="1"/>
</dbReference>
<evidence type="ECO:0000256" key="6">
    <source>
        <dbReference type="ARBA" id="ARBA00022833"/>
    </source>
</evidence>
<evidence type="ECO:0000313" key="11">
    <source>
        <dbReference type="EMBL" id="RYV50789.1"/>
    </source>
</evidence>
<dbReference type="EMBL" id="SDWW01000026">
    <property type="protein sequence ID" value="RYV50789.1"/>
    <property type="molecule type" value="Genomic_DNA"/>
</dbReference>
<gene>
    <name evidence="11" type="ORF">EUA98_11595</name>
</gene>
<dbReference type="Pfam" id="PF02449">
    <property type="entry name" value="Glyco_hydro_42"/>
    <property type="match status" value="1"/>
</dbReference>
<dbReference type="EC" id="3.2.1.23" evidence="3"/>
<dbReference type="RefSeq" id="WP_130102848.1">
    <property type="nucleotide sequence ID" value="NZ_SDWW01000026.1"/>
</dbReference>
<dbReference type="GO" id="GO:0009341">
    <property type="term" value="C:beta-galactosidase complex"/>
    <property type="evidence" value="ECO:0007669"/>
    <property type="project" value="InterPro"/>
</dbReference>
<dbReference type="InterPro" id="IPR013780">
    <property type="entry name" value="Glyco_hydro_b"/>
</dbReference>
<comment type="similarity">
    <text evidence="2">Belongs to the glycosyl hydrolase 42 family.</text>
</comment>
<reference evidence="11 12" key="1">
    <citation type="submission" date="2019-01" db="EMBL/GenBank/DDBJ databases">
        <title>Novel species of Cellulomonas.</title>
        <authorList>
            <person name="Liu Q."/>
            <person name="Xin Y.-H."/>
        </authorList>
    </citation>
    <scope>NUCLEOTIDE SEQUENCE [LARGE SCALE GENOMIC DNA]</scope>
    <source>
        <strain evidence="11 12">HLT2-17</strain>
    </source>
</reference>
<name>A0A4Q5MYN5_9MICO</name>
<dbReference type="AlphaFoldDB" id="A0A4Q5MYN5"/>
<dbReference type="PANTHER" id="PTHR36447">
    <property type="entry name" value="BETA-GALACTOSIDASE GANA"/>
    <property type="match status" value="1"/>
</dbReference>
<feature type="domain" description="Beta-galactosidase C-terminal" evidence="10">
    <location>
        <begin position="666"/>
        <end position="718"/>
    </location>
</feature>
<dbReference type="InterPro" id="IPR017853">
    <property type="entry name" value="GH"/>
</dbReference>
<dbReference type="GO" id="GO:0046872">
    <property type="term" value="F:metal ion binding"/>
    <property type="evidence" value="ECO:0007669"/>
    <property type="project" value="UniProtKB-KW"/>
</dbReference>
<feature type="domain" description="Beta-galactosidase trimerisation" evidence="9">
    <location>
        <begin position="498"/>
        <end position="642"/>
    </location>
</feature>
<dbReference type="InterPro" id="IPR029062">
    <property type="entry name" value="Class_I_gatase-like"/>
</dbReference>
<evidence type="ECO:0000256" key="5">
    <source>
        <dbReference type="ARBA" id="ARBA00022801"/>
    </source>
</evidence>
<organism evidence="11 12">
    <name type="scientific">Pengzhenrongella frigida</name>
    <dbReference type="NCBI Taxonomy" id="1259133"/>
    <lineage>
        <taxon>Bacteria</taxon>
        <taxon>Bacillati</taxon>
        <taxon>Actinomycetota</taxon>
        <taxon>Actinomycetes</taxon>
        <taxon>Micrococcales</taxon>
        <taxon>Pengzhenrongella</taxon>
    </lineage>
</organism>
<dbReference type="CDD" id="cd03143">
    <property type="entry name" value="A4_beta-galactosidase_middle_domain"/>
    <property type="match status" value="1"/>
</dbReference>
<dbReference type="InterPro" id="IPR013529">
    <property type="entry name" value="Glyco_hydro_42_N"/>
</dbReference>
<comment type="catalytic activity">
    <reaction evidence="1">
        <text>Hydrolysis of terminal non-reducing beta-D-galactose residues in beta-D-galactosides.</text>
        <dbReference type="EC" id="3.2.1.23"/>
    </reaction>
</comment>
<feature type="domain" description="Glycoside hydrolase family 42 N-terminal" evidence="8">
    <location>
        <begin position="26"/>
        <end position="408"/>
    </location>
</feature>
<evidence type="ECO:0000313" key="12">
    <source>
        <dbReference type="Proteomes" id="UP000293764"/>
    </source>
</evidence>
<dbReference type="InterPro" id="IPR013738">
    <property type="entry name" value="Beta_galactosidase_Trimer"/>
</dbReference>
<keyword evidence="5" id="KW-0378">Hydrolase</keyword>
<evidence type="ECO:0000256" key="3">
    <source>
        <dbReference type="ARBA" id="ARBA00012756"/>
    </source>
</evidence>
<comment type="caution">
    <text evidence="11">The sequence shown here is derived from an EMBL/GenBank/DDBJ whole genome shotgun (WGS) entry which is preliminary data.</text>
</comment>
<dbReference type="SUPFAM" id="SSF51445">
    <property type="entry name" value="(Trans)glycosidases"/>
    <property type="match status" value="1"/>
</dbReference>
<proteinExistence type="inferred from homology"/>
<dbReference type="Gene3D" id="2.60.40.1180">
    <property type="entry name" value="Golgi alpha-mannosidase II"/>
    <property type="match status" value="1"/>
</dbReference>
<dbReference type="GO" id="GO:0006012">
    <property type="term" value="P:galactose metabolic process"/>
    <property type="evidence" value="ECO:0007669"/>
    <property type="project" value="InterPro"/>
</dbReference>
<keyword evidence="4" id="KW-0479">Metal-binding</keyword>
<dbReference type="OrthoDB" id="9800974at2"/>
<accession>A0A4Q5MYN5</accession>
<keyword evidence="7" id="KW-0326">Glycosidase</keyword>
<protein>
    <recommendedName>
        <fullName evidence="3">beta-galactosidase</fullName>
        <ecNumber evidence="3">3.2.1.23</ecNumber>
    </recommendedName>
</protein>
<evidence type="ECO:0000259" key="8">
    <source>
        <dbReference type="Pfam" id="PF02449"/>
    </source>
</evidence>
<dbReference type="InterPro" id="IPR013739">
    <property type="entry name" value="Beta_galactosidase_C"/>
</dbReference>
<keyword evidence="6" id="KW-0862">Zinc</keyword>
<evidence type="ECO:0000259" key="9">
    <source>
        <dbReference type="Pfam" id="PF08532"/>
    </source>
</evidence>
<dbReference type="Gene3D" id="3.40.50.880">
    <property type="match status" value="1"/>
</dbReference>
<dbReference type="Pfam" id="PF08533">
    <property type="entry name" value="Glyco_hydro_42C"/>
    <property type="match status" value="1"/>
</dbReference>
<evidence type="ECO:0000259" key="10">
    <source>
        <dbReference type="Pfam" id="PF08533"/>
    </source>
</evidence>
<dbReference type="Gene3D" id="3.20.20.80">
    <property type="entry name" value="Glycosidases"/>
    <property type="match status" value="1"/>
</dbReference>
<dbReference type="Proteomes" id="UP000293764">
    <property type="component" value="Unassembled WGS sequence"/>
</dbReference>
<dbReference type="PANTHER" id="PTHR36447:SF2">
    <property type="entry name" value="BETA-GALACTOSIDASE YESZ"/>
    <property type="match status" value="1"/>
</dbReference>
<evidence type="ECO:0000256" key="1">
    <source>
        <dbReference type="ARBA" id="ARBA00001412"/>
    </source>
</evidence>
<sequence>MAESTDPNPAAPVPGLPERILLGAAYYTEYQPYERLEADLDLMAAGGFGVIRVGESVWSTWEPRDGVFDLDWLQPVLDGAHARGIAVVVGTPTYAVPPWLRKTYPETTAHSATGVEIPYGMRQDVDYSHPTFRYLAERVVRKIVGRYADHPAVIGWQVDNEPGHKIFYNPQVFAGFVEHLKDTYGTVDELNRRWGLTYWSHRIADWSELWTPDGNSTPSYDLAWRRYQATLGHDLIRWQTDLVRSLVPADQFVTTCIALGQQGQDITVIGEPLDVAGANLYYATQDGLELPGAQGLEGGLASFFVPWSGPAYLSLQADTARGTRQAPFLVTETNATSIGGTADNFPAYDGQWRQTAWHMVARGARLLNYWHWHTLHYGAETYWGGILGHSLEPGRTYAELSRVANELTAATDALAGLEPVSDVGVLVGAESRWAMECMGPLAGPAHSWMGDPGSYDRILAAFYRGLFDAGLAADIVSPGQLADVGPGLPDDAAAAALVARWRVLVVPGLYIADDATLDLLRRYAEAGGHLVLTPRTGYADADAVVRSTVAPGVLRGAAGVHYLEYTNLVHPVPVTGAGWTGAGTAWADGLLVDDAEVLAGYDHPHLGQFAAVTTRVAGAGRVTTVGTVPDRELAGHLARYLARTSLPVDPWRDARPETVTVTAAVNAAGERLRFVHNWSWEPATYRLPAAVRDVLDDVALAAGELLALGPWDVRVLRETP</sequence>
<evidence type="ECO:0000256" key="7">
    <source>
        <dbReference type="ARBA" id="ARBA00023295"/>
    </source>
</evidence>
<keyword evidence="12" id="KW-1185">Reference proteome</keyword>
<dbReference type="InterPro" id="IPR003476">
    <property type="entry name" value="Glyco_hydro_42"/>
</dbReference>
<evidence type="ECO:0000256" key="2">
    <source>
        <dbReference type="ARBA" id="ARBA00005940"/>
    </source>
</evidence>
<evidence type="ECO:0000256" key="4">
    <source>
        <dbReference type="ARBA" id="ARBA00022723"/>
    </source>
</evidence>
<dbReference type="Pfam" id="PF08532">
    <property type="entry name" value="Glyco_hydro_42M"/>
    <property type="match status" value="1"/>
</dbReference>